<evidence type="ECO:0000256" key="1">
    <source>
        <dbReference type="SAM" id="MobiDB-lite"/>
    </source>
</evidence>
<feature type="region of interest" description="Disordered" evidence="1">
    <location>
        <begin position="39"/>
        <end position="165"/>
    </location>
</feature>
<proteinExistence type="predicted"/>
<feature type="compositionally biased region" description="Basic and acidic residues" evidence="1">
    <location>
        <begin position="39"/>
        <end position="144"/>
    </location>
</feature>
<protein>
    <submittedName>
        <fullName evidence="2">Uncharacterized protein</fullName>
    </submittedName>
</protein>
<sequence>MKPEDLIRIEQEKLDAIRDEADKKALAFIAEERARIKALKDAKADKITDAKKIREHVADVQKKSDDINDRIARQDDAVKREDRHKEEQRKSDEQKADDQRKADQQKRDDQQKEDHRAEARSHAREETERLVKEELEKHVRESREIIMSGSSRGPAMTPGMNDPIRMAAAMDHPGLTDDQKLILHNYGYAVGEGWHNREEQRKTELLQAEREKRDDAKADFQQRGGVGKDDDFFAGLYSKVAEERQDVPVQQDQQDQQNQGRTPEQRADFFEEHFSEDRTPEARAAEAVQARNDAVSDVKESVRKEHEDQQVGETGKDIKERADLESTGKVTVTQAEEMTHGKGSKEREDQQFEEWYSKNETQELEDAGVSRDAADYEMEDER</sequence>
<comment type="caution">
    <text evidence="2">The sequence shown here is derived from an EMBL/GenBank/DDBJ whole genome shotgun (WGS) entry which is preliminary data.</text>
</comment>
<name>A0A1C2INA5_ACITH</name>
<dbReference type="EMBL" id="LWSA01000139">
    <property type="protein sequence ID" value="OCX72598.1"/>
    <property type="molecule type" value="Genomic_DNA"/>
</dbReference>
<reference evidence="2 3" key="1">
    <citation type="journal article" date="2016" name="Int. J. Mol. Sci.">
        <title>Comparative genomics of the extreme acidophile Acidithiobacillus thiooxidans reveals intraspecific divergence and niche adaptation.</title>
        <authorList>
            <person name="Zhang X."/>
            <person name="Feng X."/>
            <person name="Tao J."/>
            <person name="Ma L."/>
            <person name="Xiao Y."/>
            <person name="Liang Y."/>
            <person name="Liu X."/>
            <person name="Yin H."/>
        </authorList>
    </citation>
    <scope>NUCLEOTIDE SEQUENCE [LARGE SCALE GENOMIC DNA]</scope>
    <source>
        <strain evidence="2 3">A02</strain>
    </source>
</reference>
<gene>
    <name evidence="2" type="ORF">A6P07_09525</name>
</gene>
<feature type="compositionally biased region" description="Low complexity" evidence="1">
    <location>
        <begin position="247"/>
        <end position="259"/>
    </location>
</feature>
<evidence type="ECO:0000313" key="3">
    <source>
        <dbReference type="Proteomes" id="UP000094893"/>
    </source>
</evidence>
<dbReference type="RefSeq" id="WP_024894005.1">
    <property type="nucleotide sequence ID" value="NZ_LWRZ01000329.1"/>
</dbReference>
<feature type="region of interest" description="Disordered" evidence="1">
    <location>
        <begin position="193"/>
        <end position="382"/>
    </location>
</feature>
<feature type="compositionally biased region" description="Basic and acidic residues" evidence="1">
    <location>
        <begin position="337"/>
        <end position="361"/>
    </location>
</feature>
<dbReference type="Proteomes" id="UP000094893">
    <property type="component" value="Unassembled WGS sequence"/>
</dbReference>
<feature type="compositionally biased region" description="Basic and acidic residues" evidence="1">
    <location>
        <begin position="194"/>
        <end position="231"/>
    </location>
</feature>
<organism evidence="2 3">
    <name type="scientific">Acidithiobacillus thiooxidans</name>
    <name type="common">Thiobacillus thiooxidans</name>
    <dbReference type="NCBI Taxonomy" id="930"/>
    <lineage>
        <taxon>Bacteria</taxon>
        <taxon>Pseudomonadati</taxon>
        <taxon>Pseudomonadota</taxon>
        <taxon>Acidithiobacillia</taxon>
        <taxon>Acidithiobacillales</taxon>
        <taxon>Acidithiobacillaceae</taxon>
        <taxon>Acidithiobacillus</taxon>
    </lineage>
</organism>
<evidence type="ECO:0000313" key="2">
    <source>
        <dbReference type="EMBL" id="OCX72598.1"/>
    </source>
</evidence>
<accession>A0A1C2INA5</accession>
<feature type="compositionally biased region" description="Basic and acidic residues" evidence="1">
    <location>
        <begin position="294"/>
        <end position="326"/>
    </location>
</feature>
<dbReference type="AlphaFoldDB" id="A0A1C2INA5"/>
<feature type="compositionally biased region" description="Basic and acidic residues" evidence="1">
    <location>
        <begin position="263"/>
        <end position="284"/>
    </location>
</feature>